<organism evidence="1">
    <name type="scientific">Picea sitchensis</name>
    <name type="common">Sitka spruce</name>
    <name type="synonym">Pinus sitchensis</name>
    <dbReference type="NCBI Taxonomy" id="3332"/>
    <lineage>
        <taxon>Eukaryota</taxon>
        <taxon>Viridiplantae</taxon>
        <taxon>Streptophyta</taxon>
        <taxon>Embryophyta</taxon>
        <taxon>Tracheophyta</taxon>
        <taxon>Spermatophyta</taxon>
        <taxon>Pinopsida</taxon>
        <taxon>Pinidae</taxon>
        <taxon>Conifers I</taxon>
        <taxon>Pinales</taxon>
        <taxon>Pinaceae</taxon>
        <taxon>Picea</taxon>
    </lineage>
</organism>
<gene>
    <name evidence="1" type="ORF">Q903CP_gene122</name>
</gene>
<sequence>MKLIPARIRTVYNHMDKLTLTRQFRIQFVFGGMIFRDIKKELAFHNVDSYKRVFLQTLYL</sequence>
<protein>
    <submittedName>
        <fullName evidence="1">Uncharacterized protein</fullName>
    </submittedName>
</protein>
<reference evidence="1" key="1">
    <citation type="submission" date="2016-08" db="EMBL/GenBank/DDBJ databases">
        <title>Complete chloroplast genome of Sitka spruce using 10X Genomics Gemcode-derived sequence reads.</title>
        <authorList>
            <person name="Coombe L."/>
            <person name="Warren R.L."/>
            <person name="Jackman S.D."/>
            <person name="Yang C."/>
            <person name="Vandervalk B.P."/>
            <person name="Moore R."/>
            <person name="Pleasance S."/>
            <person name="Coope R.J."/>
            <person name="Bohlmann J."/>
            <person name="Holt R.A."/>
            <person name="Jones S.J.M."/>
            <person name="Birol I."/>
            <person name="Coope R."/>
            <person name="Pleasance S."/>
        </authorList>
    </citation>
    <scope>NUCLEOTIDE SEQUENCE</scope>
    <source>
        <strain evidence="1">Q903</strain>
        <tissue evidence="1">Flushing needles</tissue>
    </source>
</reference>
<evidence type="ECO:0000313" key="1">
    <source>
        <dbReference type="EMBL" id="AOG75945.1"/>
    </source>
</evidence>
<name>A0A1B3TQF2_PICSI</name>
<geneLocation type="chloroplast" evidence="1"/>
<keyword evidence="1" id="KW-0934">Plastid</keyword>
<proteinExistence type="predicted"/>
<accession>A0A1B3TQF2</accession>
<dbReference type="AlphaFoldDB" id="A0A1B3TQF2"/>
<keyword evidence="1" id="KW-0150">Chloroplast</keyword>
<dbReference type="EMBL" id="KU215903">
    <property type="protein sequence ID" value="AOG75945.1"/>
    <property type="molecule type" value="Genomic_DNA"/>
</dbReference>